<organism evidence="1 2">
    <name type="scientific">Candidatus Scatousia excrementigallinarum</name>
    <dbReference type="NCBI Taxonomy" id="2840935"/>
    <lineage>
        <taxon>Bacteria</taxon>
        <taxon>Candidatus Scatousia</taxon>
    </lineage>
</organism>
<evidence type="ECO:0000313" key="1">
    <source>
        <dbReference type="EMBL" id="HIS35502.1"/>
    </source>
</evidence>
<accession>A0A9D1EY04</accession>
<reference evidence="1" key="2">
    <citation type="journal article" date="2021" name="PeerJ">
        <title>Extensive microbial diversity within the chicken gut microbiome revealed by metagenomics and culture.</title>
        <authorList>
            <person name="Gilroy R."/>
            <person name="Ravi A."/>
            <person name="Getino M."/>
            <person name="Pursley I."/>
            <person name="Horton D.L."/>
            <person name="Alikhan N.F."/>
            <person name="Baker D."/>
            <person name="Gharbi K."/>
            <person name="Hall N."/>
            <person name="Watson M."/>
            <person name="Adriaenssens E.M."/>
            <person name="Foster-Nyarko E."/>
            <person name="Jarju S."/>
            <person name="Secka A."/>
            <person name="Antonio M."/>
            <person name="Oren A."/>
            <person name="Chaudhuri R.R."/>
            <person name="La Ragione R."/>
            <person name="Hildebrand F."/>
            <person name="Pallen M.J."/>
        </authorList>
    </citation>
    <scope>NUCLEOTIDE SEQUENCE</scope>
    <source>
        <strain evidence="1">6276</strain>
    </source>
</reference>
<proteinExistence type="predicted"/>
<dbReference type="AlphaFoldDB" id="A0A9D1EY04"/>
<dbReference type="Proteomes" id="UP000823928">
    <property type="component" value="Unassembled WGS sequence"/>
</dbReference>
<comment type="caution">
    <text evidence="1">The sequence shown here is derived from an EMBL/GenBank/DDBJ whole genome shotgun (WGS) entry which is preliminary data.</text>
</comment>
<protein>
    <submittedName>
        <fullName evidence="1">Uncharacterized protein</fullName>
    </submittedName>
</protein>
<sequence length="79" mass="8771">MKNLSKNQLSREVLSQTNDEIKAESKAVANETVTAEDILFSLKPLLDEYFVGTISCDKTALTYQTVSGQKFRIAVTKEA</sequence>
<name>A0A9D1EY04_9BACT</name>
<evidence type="ECO:0000313" key="2">
    <source>
        <dbReference type="Proteomes" id="UP000823928"/>
    </source>
</evidence>
<reference evidence="1" key="1">
    <citation type="submission" date="2020-10" db="EMBL/GenBank/DDBJ databases">
        <authorList>
            <person name="Gilroy R."/>
        </authorList>
    </citation>
    <scope>NUCLEOTIDE SEQUENCE</scope>
    <source>
        <strain evidence="1">6276</strain>
    </source>
</reference>
<gene>
    <name evidence="1" type="ORF">IAC10_02570</name>
</gene>
<dbReference type="EMBL" id="DVIU01000050">
    <property type="protein sequence ID" value="HIS35502.1"/>
    <property type="molecule type" value="Genomic_DNA"/>
</dbReference>